<evidence type="ECO:0000313" key="2">
    <source>
        <dbReference type="EMBL" id="MER7182714.1"/>
    </source>
</evidence>
<proteinExistence type="predicted"/>
<gene>
    <name evidence="2" type="ORF">ABT404_25105</name>
</gene>
<name>A0ABV1X120_9ACTN</name>
<dbReference type="Gene3D" id="3.40.630.30">
    <property type="match status" value="1"/>
</dbReference>
<dbReference type="RefSeq" id="WP_350783748.1">
    <property type="nucleotide sequence ID" value="NZ_JBEPEK010000194.1"/>
</dbReference>
<sequence>MESTESTESNGKIRIRDGRADDIPVVLGMFDSAVEWLVSQGRTRQWGTTPWSANPKAVAMITRYFAEGSPYIAEYDGIPAATLTLTDAPGPYLAPVDEPERYIHILASDRRFKGTGVGAALLAHAAAETRRAGISLLRVDCYAGDDRKLVAFYESNGFTPTEAFTVAVEGDDSWPGQVLARRL</sequence>
<dbReference type="Proteomes" id="UP001474181">
    <property type="component" value="Unassembled WGS sequence"/>
</dbReference>
<comment type="caution">
    <text evidence="2">The sequence shown here is derived from an EMBL/GenBank/DDBJ whole genome shotgun (WGS) entry which is preliminary data.</text>
</comment>
<dbReference type="GO" id="GO:0016746">
    <property type="term" value="F:acyltransferase activity"/>
    <property type="evidence" value="ECO:0007669"/>
    <property type="project" value="UniProtKB-KW"/>
</dbReference>
<dbReference type="EMBL" id="JBEPEK010000194">
    <property type="protein sequence ID" value="MER7182714.1"/>
    <property type="molecule type" value="Genomic_DNA"/>
</dbReference>
<keyword evidence="2" id="KW-0012">Acyltransferase</keyword>
<feature type="domain" description="N-acetyltransferase" evidence="1">
    <location>
        <begin position="13"/>
        <end position="183"/>
    </location>
</feature>
<evidence type="ECO:0000259" key="1">
    <source>
        <dbReference type="PROSITE" id="PS51186"/>
    </source>
</evidence>
<dbReference type="InterPro" id="IPR000182">
    <property type="entry name" value="GNAT_dom"/>
</dbReference>
<dbReference type="PROSITE" id="PS51186">
    <property type="entry name" value="GNAT"/>
    <property type="match status" value="1"/>
</dbReference>
<keyword evidence="3" id="KW-1185">Reference proteome</keyword>
<keyword evidence="2" id="KW-0808">Transferase</keyword>
<dbReference type="SUPFAM" id="SSF55729">
    <property type="entry name" value="Acyl-CoA N-acyltransferases (Nat)"/>
    <property type="match status" value="1"/>
</dbReference>
<dbReference type="EC" id="2.3.1.-" evidence="2"/>
<dbReference type="Pfam" id="PF00583">
    <property type="entry name" value="Acetyltransf_1"/>
    <property type="match status" value="1"/>
</dbReference>
<reference evidence="2 3" key="1">
    <citation type="submission" date="2024-06" db="EMBL/GenBank/DDBJ databases">
        <title>The Natural Products Discovery Center: Release of the First 8490 Sequenced Strains for Exploring Actinobacteria Biosynthetic Diversity.</title>
        <authorList>
            <person name="Kalkreuter E."/>
            <person name="Kautsar S.A."/>
            <person name="Yang D."/>
            <person name="Bader C.D."/>
            <person name="Teijaro C.N."/>
            <person name="Fluegel L."/>
            <person name="Davis C.M."/>
            <person name="Simpson J.R."/>
            <person name="Lauterbach L."/>
            <person name="Steele A.D."/>
            <person name="Gui C."/>
            <person name="Meng S."/>
            <person name="Li G."/>
            <person name="Viehrig K."/>
            <person name="Ye F."/>
            <person name="Su P."/>
            <person name="Kiefer A.F."/>
            <person name="Nichols A."/>
            <person name="Cepeda A.J."/>
            <person name="Yan W."/>
            <person name="Fan B."/>
            <person name="Jiang Y."/>
            <person name="Adhikari A."/>
            <person name="Zheng C.-J."/>
            <person name="Schuster L."/>
            <person name="Cowan T.M."/>
            <person name="Smanski M.J."/>
            <person name="Chevrette M.G."/>
            <person name="De Carvalho L.P.S."/>
            <person name="Shen B."/>
        </authorList>
    </citation>
    <scope>NUCLEOTIDE SEQUENCE [LARGE SCALE GENOMIC DNA]</scope>
    <source>
        <strain evidence="2 3">NPDC000234</strain>
    </source>
</reference>
<organism evidence="2 3">
    <name type="scientific">Streptomyces hyaluromycini</name>
    <dbReference type="NCBI Taxonomy" id="1377993"/>
    <lineage>
        <taxon>Bacteria</taxon>
        <taxon>Bacillati</taxon>
        <taxon>Actinomycetota</taxon>
        <taxon>Actinomycetes</taxon>
        <taxon>Kitasatosporales</taxon>
        <taxon>Streptomycetaceae</taxon>
        <taxon>Streptomyces</taxon>
    </lineage>
</organism>
<accession>A0ABV1X120</accession>
<evidence type="ECO:0000313" key="3">
    <source>
        <dbReference type="Proteomes" id="UP001474181"/>
    </source>
</evidence>
<protein>
    <submittedName>
        <fullName evidence="2">GNAT family N-acetyltransferase</fullName>
        <ecNumber evidence="2">2.3.1.-</ecNumber>
    </submittedName>
</protein>
<dbReference type="InterPro" id="IPR016181">
    <property type="entry name" value="Acyl_CoA_acyltransferase"/>
</dbReference>